<keyword evidence="3" id="KW-1185">Reference proteome</keyword>
<feature type="compositionally biased region" description="Polar residues" evidence="1">
    <location>
        <begin position="30"/>
        <end position="71"/>
    </location>
</feature>
<dbReference type="KEGG" id="ahb:bsdtb5_04220"/>
<protein>
    <submittedName>
        <fullName evidence="2">Uncharacterized protein</fullName>
    </submittedName>
</protein>
<accession>A0A7R7EI02</accession>
<dbReference type="EMBL" id="AP024169">
    <property type="protein sequence ID" value="BCN29127.1"/>
    <property type="molecule type" value="Genomic_DNA"/>
</dbReference>
<evidence type="ECO:0000256" key="1">
    <source>
        <dbReference type="SAM" id="MobiDB-lite"/>
    </source>
</evidence>
<evidence type="ECO:0000313" key="3">
    <source>
        <dbReference type="Proteomes" id="UP000595897"/>
    </source>
</evidence>
<feature type="region of interest" description="Disordered" evidence="1">
    <location>
        <begin position="30"/>
        <end position="72"/>
    </location>
</feature>
<evidence type="ECO:0000313" key="2">
    <source>
        <dbReference type="EMBL" id="BCN29127.1"/>
    </source>
</evidence>
<dbReference type="AlphaFoldDB" id="A0A7R7EI02"/>
<name>A0A7R7EI02_9FIRM</name>
<organism evidence="2 3">
    <name type="scientific">Anaeromicropila herbilytica</name>
    <dbReference type="NCBI Taxonomy" id="2785025"/>
    <lineage>
        <taxon>Bacteria</taxon>
        <taxon>Bacillati</taxon>
        <taxon>Bacillota</taxon>
        <taxon>Clostridia</taxon>
        <taxon>Lachnospirales</taxon>
        <taxon>Lachnospiraceae</taxon>
        <taxon>Anaeromicropila</taxon>
    </lineage>
</organism>
<reference evidence="2 3" key="1">
    <citation type="submission" date="2020-11" db="EMBL/GenBank/DDBJ databases">
        <title>Draft genome sequencing of a Lachnospiraceae strain isolated from anoxic soil subjected to BSD treatment.</title>
        <authorList>
            <person name="Uek A."/>
            <person name="Tonouchi A."/>
        </authorList>
    </citation>
    <scope>NUCLEOTIDE SEQUENCE [LARGE SCALE GENOMIC DNA]</scope>
    <source>
        <strain evidence="2 3">TB5</strain>
    </source>
</reference>
<sequence>MVRKPVNPNFLKTNTSDSILNIFKSIQSASISQKDNKGTTNNNTMNQSPDSSNVETTYPDSMDSIRSTSNENKQDIPKVLDIELNQNTLKDAIILSEILNQPLCRRRKRRTYGN</sequence>
<proteinExistence type="predicted"/>
<dbReference type="RefSeq" id="WP_271714422.1">
    <property type="nucleotide sequence ID" value="NZ_AP024169.1"/>
</dbReference>
<gene>
    <name evidence="2" type="ORF">bsdtb5_04220</name>
</gene>
<dbReference type="Proteomes" id="UP000595897">
    <property type="component" value="Chromosome"/>
</dbReference>